<sequence length="443" mass="51608">MEKIELYYRLPVFAQHVATSVYGYKLKRERYTKIYHRYFELYRNHKISEKQALTDLLNHLQEKVEAYKDIRVDTDNVLESFYALDETDKETLRNSLDKYSCREGKIMYGSTSGTTGKNLVVYQSEEDMGRRMAYLDYIKSLHGVEPFSKRASFTGNFIMSEKHHNKLWRRNISMNQTLYASYFMTHANVKYIYRHLAETRPVTLDGLPSAIHLLAQYILKNNINIDWNIKAVFPTAEAVLPHMKDDIENAFNTVVVDQYASGEGAPFLYLGPDKKYVVGSETGLFEFYKVQDSIYDIVVTSYINYATPIVRYRIGDQVEIKSDKDYLNSYCDDIQIERIIGRGGDYLTGEFGQKVTAVNVTWMLAGYEDKVVQYQVIQKSNHEFLINMVVDKNYDYSVDEAVIRERFKRRFGDKVFVFKYMDDIPKGKNGKVRFIINEAGGTV</sequence>
<gene>
    <name evidence="1" type="ORF">ACFSX4_05515</name>
</gene>
<dbReference type="SUPFAM" id="SSF56801">
    <property type="entry name" value="Acetyl-CoA synthetase-like"/>
    <property type="match status" value="1"/>
</dbReference>
<dbReference type="Proteomes" id="UP001597519">
    <property type="component" value="Unassembled WGS sequence"/>
</dbReference>
<evidence type="ECO:0008006" key="3">
    <source>
        <dbReference type="Google" id="ProtNLM"/>
    </source>
</evidence>
<protein>
    <recommendedName>
        <fullName evidence="3">Phenylacetate--CoA ligase family protein</fullName>
    </recommendedName>
</protein>
<dbReference type="RefSeq" id="WP_377772361.1">
    <property type="nucleotide sequence ID" value="NZ_JBHUOQ010000001.1"/>
</dbReference>
<keyword evidence="2" id="KW-1185">Reference proteome</keyword>
<dbReference type="InterPro" id="IPR042099">
    <property type="entry name" value="ANL_N_sf"/>
</dbReference>
<dbReference type="InterPro" id="IPR053158">
    <property type="entry name" value="CapK_Type1_Caps_Biosynth"/>
</dbReference>
<evidence type="ECO:0000313" key="2">
    <source>
        <dbReference type="Proteomes" id="UP001597519"/>
    </source>
</evidence>
<dbReference type="EMBL" id="JBHUOQ010000001">
    <property type="protein sequence ID" value="MFD2829920.1"/>
    <property type="molecule type" value="Genomic_DNA"/>
</dbReference>
<organism evidence="1 2">
    <name type="scientific">Corticicoccus populi</name>
    <dbReference type="NCBI Taxonomy" id="1812821"/>
    <lineage>
        <taxon>Bacteria</taxon>
        <taxon>Bacillati</taxon>
        <taxon>Bacillota</taxon>
        <taxon>Bacilli</taxon>
        <taxon>Bacillales</taxon>
        <taxon>Staphylococcaceae</taxon>
        <taxon>Corticicoccus</taxon>
    </lineage>
</organism>
<dbReference type="PANTHER" id="PTHR36932:SF1">
    <property type="entry name" value="CAPSULAR POLYSACCHARIDE BIOSYNTHESIS PROTEIN"/>
    <property type="match status" value="1"/>
</dbReference>
<dbReference type="Gene3D" id="3.40.50.12780">
    <property type="entry name" value="N-terminal domain of ligase-like"/>
    <property type="match status" value="1"/>
</dbReference>
<proteinExistence type="predicted"/>
<evidence type="ECO:0000313" key="1">
    <source>
        <dbReference type="EMBL" id="MFD2829920.1"/>
    </source>
</evidence>
<accession>A0ABW5WU24</accession>
<dbReference type="PANTHER" id="PTHR36932">
    <property type="entry name" value="CAPSULAR POLYSACCHARIDE BIOSYNTHESIS PROTEIN"/>
    <property type="match status" value="1"/>
</dbReference>
<comment type="caution">
    <text evidence="1">The sequence shown here is derived from an EMBL/GenBank/DDBJ whole genome shotgun (WGS) entry which is preliminary data.</text>
</comment>
<reference evidence="2" key="1">
    <citation type="journal article" date="2019" name="Int. J. Syst. Evol. Microbiol.">
        <title>The Global Catalogue of Microorganisms (GCM) 10K type strain sequencing project: providing services to taxonomists for standard genome sequencing and annotation.</title>
        <authorList>
            <consortium name="The Broad Institute Genomics Platform"/>
            <consortium name="The Broad Institute Genome Sequencing Center for Infectious Disease"/>
            <person name="Wu L."/>
            <person name="Ma J."/>
        </authorList>
    </citation>
    <scope>NUCLEOTIDE SEQUENCE [LARGE SCALE GENOMIC DNA]</scope>
    <source>
        <strain evidence="2">KCTC 33575</strain>
    </source>
</reference>
<name>A0ABW5WU24_9STAP</name>